<name>A0A0E9TCP0_ANGAN</name>
<reference evidence="1" key="1">
    <citation type="submission" date="2014-11" db="EMBL/GenBank/DDBJ databases">
        <authorList>
            <person name="Amaro Gonzalez C."/>
        </authorList>
    </citation>
    <scope>NUCLEOTIDE SEQUENCE</scope>
</reference>
<protein>
    <submittedName>
        <fullName evidence="1">Uncharacterized protein</fullName>
    </submittedName>
</protein>
<dbReference type="EMBL" id="GBXM01057226">
    <property type="protein sequence ID" value="JAH51351.1"/>
    <property type="molecule type" value="Transcribed_RNA"/>
</dbReference>
<sequence length="17" mass="1894">MAIFKVFSIDSTGAFLF</sequence>
<proteinExistence type="predicted"/>
<reference evidence="1" key="2">
    <citation type="journal article" date="2015" name="Fish Shellfish Immunol.">
        <title>Early steps in the European eel (Anguilla anguilla)-Vibrio vulnificus interaction in the gills: Role of the RtxA13 toxin.</title>
        <authorList>
            <person name="Callol A."/>
            <person name="Pajuelo D."/>
            <person name="Ebbesson L."/>
            <person name="Teles M."/>
            <person name="MacKenzie S."/>
            <person name="Amaro C."/>
        </authorList>
    </citation>
    <scope>NUCLEOTIDE SEQUENCE</scope>
</reference>
<organism evidence="1">
    <name type="scientific">Anguilla anguilla</name>
    <name type="common">European freshwater eel</name>
    <name type="synonym">Muraena anguilla</name>
    <dbReference type="NCBI Taxonomy" id="7936"/>
    <lineage>
        <taxon>Eukaryota</taxon>
        <taxon>Metazoa</taxon>
        <taxon>Chordata</taxon>
        <taxon>Craniata</taxon>
        <taxon>Vertebrata</taxon>
        <taxon>Euteleostomi</taxon>
        <taxon>Actinopterygii</taxon>
        <taxon>Neopterygii</taxon>
        <taxon>Teleostei</taxon>
        <taxon>Anguilliformes</taxon>
        <taxon>Anguillidae</taxon>
        <taxon>Anguilla</taxon>
    </lineage>
</organism>
<accession>A0A0E9TCP0</accession>
<evidence type="ECO:0000313" key="1">
    <source>
        <dbReference type="EMBL" id="JAH51351.1"/>
    </source>
</evidence>
<dbReference type="AlphaFoldDB" id="A0A0E9TCP0"/>